<organism evidence="4 5">
    <name type="scientific">Tenggerimyces flavus</name>
    <dbReference type="NCBI Taxonomy" id="1708749"/>
    <lineage>
        <taxon>Bacteria</taxon>
        <taxon>Bacillati</taxon>
        <taxon>Actinomycetota</taxon>
        <taxon>Actinomycetes</taxon>
        <taxon>Propionibacteriales</taxon>
        <taxon>Nocardioidaceae</taxon>
        <taxon>Tenggerimyces</taxon>
    </lineage>
</organism>
<keyword evidence="5" id="KW-1185">Reference proteome</keyword>
<evidence type="ECO:0000256" key="2">
    <source>
        <dbReference type="ARBA" id="ARBA00023163"/>
    </source>
</evidence>
<comment type="caution">
    <text evidence="4">The sequence shown here is derived from an EMBL/GenBank/DDBJ whole genome shotgun (WGS) entry which is preliminary data.</text>
</comment>
<dbReference type="InterPro" id="IPR041916">
    <property type="entry name" value="Anti_sigma_zinc_sf"/>
</dbReference>
<gene>
    <name evidence="4" type="ORF">ACFOUW_01785</name>
</gene>
<feature type="domain" description="Putative zinc-finger" evidence="3">
    <location>
        <begin position="6"/>
        <end position="40"/>
    </location>
</feature>
<dbReference type="Gene3D" id="1.10.10.1320">
    <property type="entry name" value="Anti-sigma factor, zinc-finger domain"/>
    <property type="match status" value="1"/>
</dbReference>
<proteinExistence type="predicted"/>
<dbReference type="Proteomes" id="UP001595699">
    <property type="component" value="Unassembled WGS sequence"/>
</dbReference>
<evidence type="ECO:0000256" key="1">
    <source>
        <dbReference type="ARBA" id="ARBA00023015"/>
    </source>
</evidence>
<keyword evidence="2" id="KW-0804">Transcription</keyword>
<evidence type="ECO:0000259" key="3">
    <source>
        <dbReference type="Pfam" id="PF13490"/>
    </source>
</evidence>
<evidence type="ECO:0000313" key="5">
    <source>
        <dbReference type="Proteomes" id="UP001595699"/>
    </source>
</evidence>
<dbReference type="Pfam" id="PF13490">
    <property type="entry name" value="zf-HC2"/>
    <property type="match status" value="1"/>
</dbReference>
<keyword evidence="1" id="KW-0805">Transcription regulation</keyword>
<accession>A0ABV7Y4C3</accession>
<sequence length="65" mass="7375">MNDLACREFVELVTDYLDGTLDAARTERFLTHRATCPGCAPYLDQIRRTIALLRDLDRPHLGSTP</sequence>
<name>A0ABV7Y4C3_9ACTN</name>
<protein>
    <submittedName>
        <fullName evidence="4">Anti-sigma factor family protein</fullName>
    </submittedName>
</protein>
<dbReference type="RefSeq" id="WP_205122064.1">
    <property type="nucleotide sequence ID" value="NZ_JAFBCM010000001.1"/>
</dbReference>
<evidence type="ECO:0000313" key="4">
    <source>
        <dbReference type="EMBL" id="MFC3759558.1"/>
    </source>
</evidence>
<dbReference type="InterPro" id="IPR027383">
    <property type="entry name" value="Znf_put"/>
</dbReference>
<dbReference type="EMBL" id="JBHRZH010000001">
    <property type="protein sequence ID" value="MFC3759558.1"/>
    <property type="molecule type" value="Genomic_DNA"/>
</dbReference>
<reference evidence="5" key="1">
    <citation type="journal article" date="2019" name="Int. J. Syst. Evol. Microbiol.">
        <title>The Global Catalogue of Microorganisms (GCM) 10K type strain sequencing project: providing services to taxonomists for standard genome sequencing and annotation.</title>
        <authorList>
            <consortium name="The Broad Institute Genomics Platform"/>
            <consortium name="The Broad Institute Genome Sequencing Center for Infectious Disease"/>
            <person name="Wu L."/>
            <person name="Ma J."/>
        </authorList>
    </citation>
    <scope>NUCLEOTIDE SEQUENCE [LARGE SCALE GENOMIC DNA]</scope>
    <source>
        <strain evidence="5">CGMCC 4.7241</strain>
    </source>
</reference>